<reference evidence="1 2" key="1">
    <citation type="submission" date="2017-10" db="EMBL/GenBank/DDBJ databases">
        <title>Comparative genomics in systemic dimorphic fungi from Ajellomycetaceae.</title>
        <authorList>
            <person name="Munoz J.F."/>
            <person name="Mcewen J.G."/>
            <person name="Clay O.K."/>
            <person name="Cuomo C.A."/>
        </authorList>
    </citation>
    <scope>NUCLEOTIDE SEQUENCE [LARGE SCALE GENOMIC DNA]</scope>
    <source>
        <strain evidence="1 2">UAMH7299</strain>
    </source>
</reference>
<dbReference type="AlphaFoldDB" id="A0A2B7Y8N2"/>
<evidence type="ECO:0000313" key="1">
    <source>
        <dbReference type="EMBL" id="PGH17866.1"/>
    </source>
</evidence>
<sequence>MSRTYENQVSDNVTLCAVLWRSKAVVRLMAWPSWSAEEEAENARTPQIRECDISVVDESEREPSFCGSHIAQTSANRHPLWAFMVRDPLGRDDPERKWVQWQPRNQRAILVKELLDVNLVRILNDPHRKKFQVVQVLKDRNGTVEDFELRVHSDDRTQDDVDDGMDEYAGVSFGPYKELRIKKVMWNPNFIFHLSTFFFFHARQVAQIAKYNGWAADEYDPHSTVRSVLSDIFFPGSHGLNLRLSRGILGALGRCR</sequence>
<comment type="caution">
    <text evidence="1">The sequence shown here is derived from an EMBL/GenBank/DDBJ whole genome shotgun (WGS) entry which is preliminary data.</text>
</comment>
<dbReference type="OrthoDB" id="5367135at2759"/>
<evidence type="ECO:0000313" key="2">
    <source>
        <dbReference type="Proteomes" id="UP000224634"/>
    </source>
</evidence>
<name>A0A2B7Y8N2_POLH7</name>
<organism evidence="1 2">
    <name type="scientific">Polytolypa hystricis (strain UAMH7299)</name>
    <dbReference type="NCBI Taxonomy" id="1447883"/>
    <lineage>
        <taxon>Eukaryota</taxon>
        <taxon>Fungi</taxon>
        <taxon>Dikarya</taxon>
        <taxon>Ascomycota</taxon>
        <taxon>Pezizomycotina</taxon>
        <taxon>Eurotiomycetes</taxon>
        <taxon>Eurotiomycetidae</taxon>
        <taxon>Onygenales</taxon>
        <taxon>Onygenales incertae sedis</taxon>
        <taxon>Polytolypa</taxon>
    </lineage>
</organism>
<gene>
    <name evidence="1" type="ORF">AJ80_04690</name>
</gene>
<dbReference type="EMBL" id="PDNA01000061">
    <property type="protein sequence ID" value="PGH17866.1"/>
    <property type="molecule type" value="Genomic_DNA"/>
</dbReference>
<protein>
    <submittedName>
        <fullName evidence="1">Uncharacterized protein</fullName>
    </submittedName>
</protein>
<proteinExistence type="predicted"/>
<keyword evidence="2" id="KW-1185">Reference proteome</keyword>
<dbReference type="Proteomes" id="UP000224634">
    <property type="component" value="Unassembled WGS sequence"/>
</dbReference>
<accession>A0A2B7Y8N2</accession>